<feature type="domain" description="Solute-binding protein family 3/N-terminal" evidence="5">
    <location>
        <begin position="77"/>
        <end position="323"/>
    </location>
</feature>
<comment type="caution">
    <text evidence="6">The sequence shown here is derived from an EMBL/GenBank/DDBJ whole genome shotgun (WGS) entry which is preliminary data.</text>
</comment>
<keyword evidence="3" id="KW-0732">Signal</keyword>
<dbReference type="EMBL" id="BAABJQ010000021">
    <property type="protein sequence ID" value="GAA5194436.1"/>
    <property type="molecule type" value="Genomic_DNA"/>
</dbReference>
<dbReference type="PANTHER" id="PTHR30085:SF6">
    <property type="entry name" value="ABC TRANSPORTER GLUTAMINE-BINDING PROTEIN GLNH"/>
    <property type="match status" value="1"/>
</dbReference>
<dbReference type="InterPro" id="IPR051455">
    <property type="entry name" value="Bact_solute-bind_prot3"/>
</dbReference>
<dbReference type="PANTHER" id="PTHR30085">
    <property type="entry name" value="AMINO ACID ABC TRANSPORTER PERMEASE"/>
    <property type="match status" value="1"/>
</dbReference>
<evidence type="ECO:0000256" key="1">
    <source>
        <dbReference type="ARBA" id="ARBA00010333"/>
    </source>
</evidence>
<keyword evidence="7" id="KW-1185">Reference proteome</keyword>
<proteinExistence type="inferred from homology"/>
<protein>
    <submittedName>
        <fullName evidence="6">Glutamate ABC transporter substrate-binding protein</fullName>
    </submittedName>
</protein>
<evidence type="ECO:0000313" key="7">
    <source>
        <dbReference type="Proteomes" id="UP001501570"/>
    </source>
</evidence>
<dbReference type="Proteomes" id="UP001501570">
    <property type="component" value="Unassembled WGS sequence"/>
</dbReference>
<evidence type="ECO:0000259" key="5">
    <source>
        <dbReference type="SMART" id="SM00062"/>
    </source>
</evidence>
<gene>
    <name evidence="6" type="ORF">GCM10023322_58810</name>
</gene>
<accession>A0ABP9SEW2</accession>
<evidence type="ECO:0000256" key="4">
    <source>
        <dbReference type="SAM" id="MobiDB-lite"/>
    </source>
</evidence>
<dbReference type="InterPro" id="IPR001638">
    <property type="entry name" value="Solute-binding_3/MltF_N"/>
</dbReference>
<comment type="similarity">
    <text evidence="1">Belongs to the bacterial solute-binding protein 3 family.</text>
</comment>
<dbReference type="Pfam" id="PF00497">
    <property type="entry name" value="SBP_bac_3"/>
    <property type="match status" value="1"/>
</dbReference>
<dbReference type="SMART" id="SM00062">
    <property type="entry name" value="PBPb"/>
    <property type="match status" value="1"/>
</dbReference>
<reference evidence="7" key="1">
    <citation type="journal article" date="2019" name="Int. J. Syst. Evol. Microbiol.">
        <title>The Global Catalogue of Microorganisms (GCM) 10K type strain sequencing project: providing services to taxonomists for standard genome sequencing and annotation.</title>
        <authorList>
            <consortium name="The Broad Institute Genomics Platform"/>
            <consortium name="The Broad Institute Genome Sequencing Center for Infectious Disease"/>
            <person name="Wu L."/>
            <person name="Ma J."/>
        </authorList>
    </citation>
    <scope>NUCLEOTIDE SEQUENCE [LARGE SCALE GENOMIC DNA]</scope>
    <source>
        <strain evidence="7">JCM 18304</strain>
    </source>
</reference>
<sequence length="343" mass="36561">MRNRRALAGFATVLALVLGVGVLGGCAGPEPTLDDPLAALPAGAVFASAGPTAAEDTSCDPRRSLPAIASYRPQSGFLTIGVDQADATMSHWDPVTQTFAGFNIDLVKQIAQSIWPDGHPLDHLHFVVVPPGAGGFDALLRHEVDIVATSLTATCSRGKRVAFSDDTLDSGQSILVRKDASGAPRFDSLAALRGQRVCAAADTTSIDNLFNFGGLRVVRVDNVIDCLVMLEQDQVAAVSTDHNILLGFQGMTDDTIVPDTPSNDRAACSHHDATPCPWVSDEPHAFALRPDDTQLLGFINHVLESPAGRTAWTASHDRWLPEHHDDGDPQPPPPYQSTTWPFP</sequence>
<keyword evidence="2" id="KW-0813">Transport</keyword>
<name>A0ABP9SEW2_9ACTN</name>
<evidence type="ECO:0000256" key="3">
    <source>
        <dbReference type="ARBA" id="ARBA00022729"/>
    </source>
</evidence>
<evidence type="ECO:0000256" key="2">
    <source>
        <dbReference type="ARBA" id="ARBA00022448"/>
    </source>
</evidence>
<dbReference type="PROSITE" id="PS51257">
    <property type="entry name" value="PROKAR_LIPOPROTEIN"/>
    <property type="match status" value="1"/>
</dbReference>
<dbReference type="RefSeq" id="WP_345635064.1">
    <property type="nucleotide sequence ID" value="NZ_BAABJQ010000021.1"/>
</dbReference>
<feature type="region of interest" description="Disordered" evidence="4">
    <location>
        <begin position="319"/>
        <end position="343"/>
    </location>
</feature>
<evidence type="ECO:0000313" key="6">
    <source>
        <dbReference type="EMBL" id="GAA5194436.1"/>
    </source>
</evidence>
<dbReference type="SUPFAM" id="SSF53850">
    <property type="entry name" value="Periplasmic binding protein-like II"/>
    <property type="match status" value="1"/>
</dbReference>
<dbReference type="Gene3D" id="3.40.190.10">
    <property type="entry name" value="Periplasmic binding protein-like II"/>
    <property type="match status" value="2"/>
</dbReference>
<organism evidence="6 7">
    <name type="scientific">Rugosimonospora acidiphila</name>
    <dbReference type="NCBI Taxonomy" id="556531"/>
    <lineage>
        <taxon>Bacteria</taxon>
        <taxon>Bacillati</taxon>
        <taxon>Actinomycetota</taxon>
        <taxon>Actinomycetes</taxon>
        <taxon>Micromonosporales</taxon>
        <taxon>Micromonosporaceae</taxon>
        <taxon>Rugosimonospora</taxon>
    </lineage>
</organism>